<dbReference type="PANTHER" id="PTHR36444">
    <property type="entry name" value="TRANSCRIPTIONAL REGULATOR PROTEIN YOBU-RELATED"/>
    <property type="match status" value="1"/>
</dbReference>
<feature type="domain" description="AraC effector-binding" evidence="1">
    <location>
        <begin position="1"/>
        <end position="151"/>
    </location>
</feature>
<organism evidence="2 3">
    <name type="scientific">Variimorphobacter saccharofermentans</name>
    <dbReference type="NCBI Taxonomy" id="2755051"/>
    <lineage>
        <taxon>Bacteria</taxon>
        <taxon>Bacillati</taxon>
        <taxon>Bacillota</taxon>
        <taxon>Clostridia</taxon>
        <taxon>Lachnospirales</taxon>
        <taxon>Lachnospiraceae</taxon>
        <taxon>Variimorphobacter</taxon>
    </lineage>
</organism>
<dbReference type="InterPro" id="IPR010499">
    <property type="entry name" value="AraC_E-bd"/>
</dbReference>
<evidence type="ECO:0000313" key="3">
    <source>
        <dbReference type="Proteomes" id="UP000574276"/>
    </source>
</evidence>
<dbReference type="PANTHER" id="PTHR36444:SF2">
    <property type="entry name" value="TRANSCRIPTIONAL REGULATOR PROTEIN YOBU-RELATED"/>
    <property type="match status" value="1"/>
</dbReference>
<dbReference type="InterPro" id="IPR011256">
    <property type="entry name" value="Reg_factor_effector_dom_sf"/>
</dbReference>
<name>A0A839JXD7_9FIRM</name>
<dbReference type="SMART" id="SM00871">
    <property type="entry name" value="AraC_E_bind"/>
    <property type="match status" value="1"/>
</dbReference>
<dbReference type="EMBL" id="JACEGA010000001">
    <property type="protein sequence ID" value="MBB2182100.1"/>
    <property type="molecule type" value="Genomic_DNA"/>
</dbReference>
<accession>A0A839JXD7</accession>
<dbReference type="InterPro" id="IPR053182">
    <property type="entry name" value="YobU-like_regulator"/>
</dbReference>
<dbReference type="Proteomes" id="UP000574276">
    <property type="component" value="Unassembled WGS sequence"/>
</dbReference>
<dbReference type="InterPro" id="IPR029441">
    <property type="entry name" value="Cass2"/>
</dbReference>
<proteinExistence type="predicted"/>
<gene>
    <name evidence="2" type="ORF">H0486_04330</name>
</gene>
<dbReference type="SUPFAM" id="SSF55136">
    <property type="entry name" value="Probable bacterial effector-binding domain"/>
    <property type="match status" value="1"/>
</dbReference>
<dbReference type="Pfam" id="PF14526">
    <property type="entry name" value="Cass2"/>
    <property type="match status" value="1"/>
</dbReference>
<comment type="caution">
    <text evidence="2">The sequence shown here is derived from an EMBL/GenBank/DDBJ whole genome shotgun (WGS) entry which is preliminary data.</text>
</comment>
<protein>
    <submittedName>
        <fullName evidence="2">Effector binding domain-containing protein</fullName>
    </submittedName>
</protein>
<dbReference type="AlphaFoldDB" id="A0A839JXD7"/>
<evidence type="ECO:0000313" key="2">
    <source>
        <dbReference type="EMBL" id="MBB2182100.1"/>
    </source>
</evidence>
<keyword evidence="3" id="KW-1185">Reference proteome</keyword>
<reference evidence="2 3" key="1">
    <citation type="submission" date="2020-07" db="EMBL/GenBank/DDBJ databases">
        <title>Characterization and genome sequencing of isolate MD1, a novel member within the family Lachnospiraceae.</title>
        <authorList>
            <person name="Rettenmaier R."/>
            <person name="Di Bello L."/>
            <person name="Zinser C."/>
            <person name="Scheitz K."/>
            <person name="Liebl W."/>
            <person name="Zverlov V."/>
        </authorList>
    </citation>
    <scope>NUCLEOTIDE SEQUENCE [LARGE SCALE GENOMIC DNA]</scope>
    <source>
        <strain evidence="2 3">MD1</strain>
    </source>
</reference>
<sequence length="151" mass="17216">MNYELVDLNEKTVIGLTAQTSNSDENMPYIIGKLWQDFFQNGIFSSIENKVGPTTLGIYSDYENKEKGSYQVTVGCEVSSVGTLQNDVIVKHIPKGRYAKFTVQGHMQQAIAAFWQELWTMDLDRAFTCDFEEYLNNDIENALVHIYIALK</sequence>
<dbReference type="Gene3D" id="3.20.80.10">
    <property type="entry name" value="Regulatory factor, effector binding domain"/>
    <property type="match status" value="1"/>
</dbReference>
<evidence type="ECO:0000259" key="1">
    <source>
        <dbReference type="SMART" id="SM00871"/>
    </source>
</evidence>